<reference evidence="5 6" key="1">
    <citation type="journal article" date="2019" name="G3 (Bethesda)">
        <title>Sequencing of a Wild Apple (Malus baccata) Genome Unravels the Differences Between Cultivated and Wild Apple Species Regarding Disease Resistance and Cold Tolerance.</title>
        <authorList>
            <person name="Chen X."/>
        </authorList>
    </citation>
    <scope>NUCLEOTIDE SEQUENCE [LARGE SCALE GENOMIC DNA]</scope>
    <source>
        <strain evidence="6">cv. Shandingzi</strain>
        <tissue evidence="5">Leaves</tissue>
    </source>
</reference>
<dbReference type="GO" id="GO:0030246">
    <property type="term" value="F:carbohydrate binding"/>
    <property type="evidence" value="ECO:0007669"/>
    <property type="project" value="UniProtKB-KW"/>
</dbReference>
<evidence type="ECO:0000256" key="3">
    <source>
        <dbReference type="SAM" id="SignalP"/>
    </source>
</evidence>
<comment type="similarity">
    <text evidence="1">Belongs to the leguminous lectin family.</text>
</comment>
<dbReference type="STRING" id="106549.A0A540LW46"/>
<dbReference type="PANTHER" id="PTHR32401:SF50">
    <property type="entry name" value="OS07G0133000 PROTEIN"/>
    <property type="match status" value="1"/>
</dbReference>
<keyword evidence="3" id="KW-0732">Signal</keyword>
<evidence type="ECO:0000259" key="4">
    <source>
        <dbReference type="Pfam" id="PF00139"/>
    </source>
</evidence>
<evidence type="ECO:0000313" key="6">
    <source>
        <dbReference type="Proteomes" id="UP000315295"/>
    </source>
</evidence>
<keyword evidence="2" id="KW-0430">Lectin</keyword>
<accession>A0A540LW46</accession>
<dbReference type="InterPro" id="IPR013320">
    <property type="entry name" value="ConA-like_dom_sf"/>
</dbReference>
<feature type="chain" id="PRO_5022153117" description="Legume lectin domain-containing protein" evidence="3">
    <location>
        <begin position="18"/>
        <end position="180"/>
    </location>
</feature>
<proteinExistence type="inferred from homology"/>
<evidence type="ECO:0000256" key="2">
    <source>
        <dbReference type="ARBA" id="ARBA00022734"/>
    </source>
</evidence>
<dbReference type="Proteomes" id="UP000315295">
    <property type="component" value="Unassembled WGS sequence"/>
</dbReference>
<protein>
    <recommendedName>
        <fullName evidence="4">Legume lectin domain-containing protein</fullName>
    </recommendedName>
</protein>
<dbReference type="CDD" id="cd06899">
    <property type="entry name" value="lectin_legume_LecRK_Arcelin_ConA"/>
    <property type="match status" value="1"/>
</dbReference>
<dbReference type="AlphaFoldDB" id="A0A540LW46"/>
<sequence>MCFKLVILFVLVNLAVAEDLSFTYHGFRSANLSLDGIAEVTSNGLLKLTNETAFKMGHAFYPNPVTFKNSSCGTVFSFSVTFVFAMRYPDHRDHGIAFIIAPTRGLSGASSSQYLGLFNRTNNGSPTNHVFAVELDTFKNQEFKDINDNHVGIDINGMVSEVSAPAGYYRFVALWHTMNN</sequence>
<gene>
    <name evidence="5" type="ORF">C1H46_023718</name>
</gene>
<evidence type="ECO:0000313" key="5">
    <source>
        <dbReference type="EMBL" id="TQD90715.1"/>
    </source>
</evidence>
<keyword evidence="6" id="KW-1185">Reference proteome</keyword>
<dbReference type="SUPFAM" id="SSF49899">
    <property type="entry name" value="Concanavalin A-like lectins/glucanases"/>
    <property type="match status" value="1"/>
</dbReference>
<dbReference type="Gene3D" id="2.60.120.200">
    <property type="match status" value="1"/>
</dbReference>
<name>A0A540LW46_MALBA</name>
<feature type="domain" description="Legume lectin" evidence="4">
    <location>
        <begin position="20"/>
        <end position="167"/>
    </location>
</feature>
<comment type="caution">
    <text evidence="5">The sequence shown here is derived from an EMBL/GenBank/DDBJ whole genome shotgun (WGS) entry which is preliminary data.</text>
</comment>
<dbReference type="EMBL" id="VIEB01000444">
    <property type="protein sequence ID" value="TQD90715.1"/>
    <property type="molecule type" value="Genomic_DNA"/>
</dbReference>
<dbReference type="InterPro" id="IPR050258">
    <property type="entry name" value="Leguminous_Lectin"/>
</dbReference>
<dbReference type="PANTHER" id="PTHR32401">
    <property type="entry name" value="CONCANAVALIN A-LIKE LECTIN FAMILY PROTEIN"/>
    <property type="match status" value="1"/>
</dbReference>
<dbReference type="InterPro" id="IPR001220">
    <property type="entry name" value="Legume_lectin_dom"/>
</dbReference>
<feature type="signal peptide" evidence="3">
    <location>
        <begin position="1"/>
        <end position="17"/>
    </location>
</feature>
<evidence type="ECO:0000256" key="1">
    <source>
        <dbReference type="ARBA" id="ARBA00007606"/>
    </source>
</evidence>
<organism evidence="5 6">
    <name type="scientific">Malus baccata</name>
    <name type="common">Siberian crab apple</name>
    <name type="synonym">Pyrus baccata</name>
    <dbReference type="NCBI Taxonomy" id="106549"/>
    <lineage>
        <taxon>Eukaryota</taxon>
        <taxon>Viridiplantae</taxon>
        <taxon>Streptophyta</taxon>
        <taxon>Embryophyta</taxon>
        <taxon>Tracheophyta</taxon>
        <taxon>Spermatophyta</taxon>
        <taxon>Magnoliopsida</taxon>
        <taxon>eudicotyledons</taxon>
        <taxon>Gunneridae</taxon>
        <taxon>Pentapetalae</taxon>
        <taxon>rosids</taxon>
        <taxon>fabids</taxon>
        <taxon>Rosales</taxon>
        <taxon>Rosaceae</taxon>
        <taxon>Amygdaloideae</taxon>
        <taxon>Maleae</taxon>
        <taxon>Malus</taxon>
    </lineage>
</organism>
<dbReference type="Pfam" id="PF00139">
    <property type="entry name" value="Lectin_legB"/>
    <property type="match status" value="1"/>
</dbReference>